<name>A0A2S0VLX4_9ALTE</name>
<dbReference type="Gene3D" id="3.40.50.10210">
    <property type="match status" value="1"/>
</dbReference>
<dbReference type="InterPro" id="IPR017846">
    <property type="entry name" value="Nict_dMeBzImd_PRibTrfase_bact"/>
</dbReference>
<evidence type="ECO:0000256" key="5">
    <source>
        <dbReference type="ARBA" id="ARBA00022573"/>
    </source>
</evidence>
<keyword evidence="7 10" id="KW-0808">Transferase</keyword>
<dbReference type="UniPathway" id="UPA00061">
    <property type="reaction ID" value="UER00516"/>
</dbReference>
<gene>
    <name evidence="10 11" type="primary">cobT</name>
    <name evidence="11" type="ORF">C2869_01555</name>
</gene>
<dbReference type="InterPro" id="IPR023195">
    <property type="entry name" value="Nict_dMeBzImd_PRibTrfase_N"/>
</dbReference>
<dbReference type="EC" id="2.4.2.21" evidence="3 10"/>
<evidence type="ECO:0000313" key="11">
    <source>
        <dbReference type="EMBL" id="AWB65208.1"/>
    </source>
</evidence>
<evidence type="ECO:0000313" key="12">
    <source>
        <dbReference type="Proteomes" id="UP000244441"/>
    </source>
</evidence>
<dbReference type="GO" id="GO:0009236">
    <property type="term" value="P:cobalamin biosynthetic process"/>
    <property type="evidence" value="ECO:0007669"/>
    <property type="project" value="UniProtKB-UniRule"/>
</dbReference>
<dbReference type="InterPro" id="IPR003200">
    <property type="entry name" value="Nict_dMeBzImd_PRibTrfase"/>
</dbReference>
<dbReference type="Proteomes" id="UP000244441">
    <property type="component" value="Chromosome"/>
</dbReference>
<dbReference type="EMBL" id="CP026604">
    <property type="protein sequence ID" value="AWB65208.1"/>
    <property type="molecule type" value="Genomic_DNA"/>
</dbReference>
<reference evidence="11 12" key="1">
    <citation type="submission" date="2018-01" db="EMBL/GenBank/DDBJ databases">
        <title>Genome sequence of a Cantenovulum-like bacteria.</title>
        <authorList>
            <person name="Tan W.R."/>
            <person name="Lau N.-S."/>
            <person name="Go F."/>
            <person name="Amirul A.-A.A."/>
        </authorList>
    </citation>
    <scope>NUCLEOTIDE SEQUENCE [LARGE SCALE GENOMIC DNA]</scope>
    <source>
        <strain evidence="11 12">CCB-QB4</strain>
    </source>
</reference>
<evidence type="ECO:0000256" key="6">
    <source>
        <dbReference type="ARBA" id="ARBA00022676"/>
    </source>
</evidence>
<comment type="function">
    <text evidence="10">Catalyzes the synthesis of alpha-ribazole-5'-phosphate from nicotinate mononucleotide (NAMN) and 5,6-dimethylbenzimidazole (DMB).</text>
</comment>
<evidence type="ECO:0000256" key="1">
    <source>
        <dbReference type="ARBA" id="ARBA00005049"/>
    </source>
</evidence>
<evidence type="ECO:0000256" key="10">
    <source>
        <dbReference type="HAMAP-Rule" id="MF_00230"/>
    </source>
</evidence>
<dbReference type="KEGG" id="cate:C2869_01555"/>
<dbReference type="CDD" id="cd02439">
    <property type="entry name" value="DMB-PRT_CobT"/>
    <property type="match status" value="1"/>
</dbReference>
<dbReference type="FunFam" id="3.40.50.10210:FF:000001">
    <property type="entry name" value="Nicotinate-nucleotide--dimethylbenzimidazole phosphoribosyltransferase"/>
    <property type="match status" value="1"/>
</dbReference>
<comment type="pathway">
    <text evidence="1 10">Nucleoside biosynthesis; alpha-ribazole biosynthesis; alpha-ribazole from 5,6-dimethylbenzimidazole: step 1/2.</text>
</comment>
<keyword evidence="5 10" id="KW-0169">Cobalamin biosynthesis</keyword>
<dbReference type="OrthoDB" id="9781491at2"/>
<evidence type="ECO:0000256" key="3">
    <source>
        <dbReference type="ARBA" id="ARBA00011991"/>
    </source>
</evidence>
<keyword evidence="6 10" id="KW-0328">Glycosyltransferase</keyword>
<dbReference type="Gene3D" id="1.10.1610.10">
    <property type="match status" value="1"/>
</dbReference>
<protein>
    <recommendedName>
        <fullName evidence="4 10">Nicotinate-nucleotide--dimethylbenzimidazole phosphoribosyltransferase</fullName>
        <shortName evidence="10">NN:DBI PRT</shortName>
        <ecNumber evidence="3 10">2.4.2.21</ecNumber>
    </recommendedName>
    <alternativeName>
        <fullName evidence="8 10">N(1)-alpha-phosphoribosyltransferase</fullName>
    </alternativeName>
</protein>
<dbReference type="SUPFAM" id="SSF52733">
    <property type="entry name" value="Nicotinate mononucleotide:5,6-dimethylbenzimidazole phosphoribosyltransferase (CobT)"/>
    <property type="match status" value="1"/>
</dbReference>
<comment type="catalytic activity">
    <reaction evidence="9 10">
        <text>5,6-dimethylbenzimidazole + nicotinate beta-D-ribonucleotide = alpha-ribazole 5'-phosphate + nicotinate + H(+)</text>
        <dbReference type="Rhea" id="RHEA:11196"/>
        <dbReference type="ChEBI" id="CHEBI:15378"/>
        <dbReference type="ChEBI" id="CHEBI:15890"/>
        <dbReference type="ChEBI" id="CHEBI:32544"/>
        <dbReference type="ChEBI" id="CHEBI:57502"/>
        <dbReference type="ChEBI" id="CHEBI:57918"/>
        <dbReference type="EC" id="2.4.2.21"/>
    </reaction>
</comment>
<comment type="similarity">
    <text evidence="2 10">Belongs to the CobT family.</text>
</comment>
<keyword evidence="12" id="KW-1185">Reference proteome</keyword>
<dbReference type="AlphaFoldDB" id="A0A2S0VLX4"/>
<organism evidence="11 12">
    <name type="scientific">Saccharobesus litoralis</name>
    <dbReference type="NCBI Taxonomy" id="2172099"/>
    <lineage>
        <taxon>Bacteria</taxon>
        <taxon>Pseudomonadati</taxon>
        <taxon>Pseudomonadota</taxon>
        <taxon>Gammaproteobacteria</taxon>
        <taxon>Alteromonadales</taxon>
        <taxon>Alteromonadaceae</taxon>
        <taxon>Saccharobesus</taxon>
    </lineage>
</organism>
<accession>A0A2S0VLX4</accession>
<dbReference type="Pfam" id="PF02277">
    <property type="entry name" value="DBI_PRT"/>
    <property type="match status" value="1"/>
</dbReference>
<evidence type="ECO:0000256" key="7">
    <source>
        <dbReference type="ARBA" id="ARBA00022679"/>
    </source>
</evidence>
<evidence type="ECO:0000256" key="4">
    <source>
        <dbReference type="ARBA" id="ARBA00015486"/>
    </source>
</evidence>
<evidence type="ECO:0000256" key="2">
    <source>
        <dbReference type="ARBA" id="ARBA00007110"/>
    </source>
</evidence>
<dbReference type="HAMAP" id="MF_00230">
    <property type="entry name" value="CobT"/>
    <property type="match status" value="1"/>
</dbReference>
<evidence type="ECO:0000256" key="8">
    <source>
        <dbReference type="ARBA" id="ARBA00030686"/>
    </source>
</evidence>
<dbReference type="GO" id="GO:0008939">
    <property type="term" value="F:nicotinate-nucleotide-dimethylbenzimidazole phosphoribosyltransferase activity"/>
    <property type="evidence" value="ECO:0007669"/>
    <property type="project" value="UniProtKB-UniRule"/>
</dbReference>
<sequence>MTPIKPLDLSYSADIQSHIDQKTKPLGALGQLEDVAAKLALIASNKAGVLQKQVTITKPTAVVFAGDHGIAEQGVSIAPSAVTGQMVLNFLAGGAAINCFCAANQIDLHVVDCGILSEVATDNPNFHQQRLGQTTFDLSTQPAMATTQVEQGLALGANLALSLIDNGCDLILFGEMGIGNTSSASALLALLTDNDAQAVVGLGTGISTEQLNLKQKLVQQAIDRVKTTGNTDITKLLAEVGGFEIVQIVGAMLAAAEKQIPILVDGFIVSVAALVASKMDKQVTDYFIFAHQSQEQAHQLCLTELNAKPLLSLQLRLGEGTGAALAVPLLKSACHFYSHMASFADAGVTV</sequence>
<evidence type="ECO:0000256" key="9">
    <source>
        <dbReference type="ARBA" id="ARBA00047340"/>
    </source>
</evidence>
<dbReference type="InterPro" id="IPR036087">
    <property type="entry name" value="Nict_dMeBzImd_PRibTrfase_sf"/>
</dbReference>
<feature type="active site" description="Proton acceptor" evidence="10">
    <location>
        <position position="319"/>
    </location>
</feature>
<dbReference type="NCBIfam" id="TIGR03160">
    <property type="entry name" value="cobT_DBIPRT"/>
    <property type="match status" value="1"/>
</dbReference>
<dbReference type="PANTHER" id="PTHR43463:SF1">
    <property type="entry name" value="NICOTINATE-NUCLEOTIDE--DIMETHYLBENZIMIDAZOLE PHOSPHORIBOSYLTRANSFERASE"/>
    <property type="match status" value="1"/>
</dbReference>
<dbReference type="PANTHER" id="PTHR43463">
    <property type="entry name" value="NICOTINATE-NUCLEOTIDE--DIMETHYLBENZIMIDAZOLE PHOSPHORIBOSYLTRANSFERASE"/>
    <property type="match status" value="1"/>
</dbReference>
<proteinExistence type="inferred from homology"/>
<dbReference type="NCBIfam" id="NF000996">
    <property type="entry name" value="PRK00105.1"/>
    <property type="match status" value="1"/>
</dbReference>